<evidence type="ECO:0000256" key="7">
    <source>
        <dbReference type="ARBA" id="ARBA00023136"/>
    </source>
</evidence>
<keyword evidence="5 10" id="KW-0812">Transmembrane</keyword>
<dbReference type="GO" id="GO:0070395">
    <property type="term" value="P:lipoteichoic acid biosynthetic process"/>
    <property type="evidence" value="ECO:0007669"/>
    <property type="project" value="UniProtKB-UniRule"/>
</dbReference>
<accession>A0A1L8MNB2</accession>
<feature type="transmembrane region" description="Helical" evidence="10">
    <location>
        <begin position="91"/>
        <end position="110"/>
    </location>
</feature>
<feature type="transmembrane region" description="Helical" evidence="10">
    <location>
        <begin position="43"/>
        <end position="61"/>
    </location>
</feature>
<dbReference type="STRING" id="1856638.A9Q68_01425"/>
<feature type="transmembrane region" description="Helical" evidence="10">
    <location>
        <begin position="344"/>
        <end position="364"/>
    </location>
</feature>
<keyword evidence="12" id="KW-1185">Reference proteome</keyword>
<feature type="transmembrane region" description="Helical" evidence="10">
    <location>
        <begin position="19"/>
        <end position="36"/>
    </location>
</feature>
<dbReference type="InterPro" id="IPR024194">
    <property type="entry name" value="Ac/AlaTfrase_AlgI/DltB"/>
</dbReference>
<dbReference type="OrthoDB" id="9805788at2"/>
<evidence type="ECO:0000256" key="2">
    <source>
        <dbReference type="ARBA" id="ARBA00010323"/>
    </source>
</evidence>
<evidence type="ECO:0000256" key="4">
    <source>
        <dbReference type="ARBA" id="ARBA00022679"/>
    </source>
</evidence>
<evidence type="ECO:0000256" key="1">
    <source>
        <dbReference type="ARBA" id="ARBA00004651"/>
    </source>
</evidence>
<evidence type="ECO:0000256" key="9">
    <source>
        <dbReference type="PIRNR" id="PIRNR016636"/>
    </source>
</evidence>
<dbReference type="EC" id="2.3.1.-" evidence="9"/>
<evidence type="ECO:0000313" key="11">
    <source>
        <dbReference type="EMBL" id="OJF72232.1"/>
    </source>
</evidence>
<evidence type="ECO:0000256" key="10">
    <source>
        <dbReference type="SAM" id="Phobius"/>
    </source>
</evidence>
<reference evidence="12" key="1">
    <citation type="submission" date="2016-06" db="EMBL/GenBank/DDBJ databases">
        <authorList>
            <person name="de Vries S.P.W."/>
            <person name="Hadjirin N.F."/>
            <person name="Lay E.M."/>
            <person name="Zadoks R.N."/>
            <person name="Peacock S.J."/>
            <person name="Parkhill J."/>
            <person name="Grant A.J."/>
            <person name="Mcdougall S."/>
            <person name="Holmes M.A."/>
        </authorList>
    </citation>
    <scope>NUCLEOTIDE SEQUENCE [LARGE SCALE GENOMIC DNA]</scope>
    <source>
        <strain evidence="12">NZ1587</strain>
    </source>
</reference>
<dbReference type="NCBIfam" id="TIGR04091">
    <property type="entry name" value="LTA_dltB"/>
    <property type="match status" value="1"/>
</dbReference>
<evidence type="ECO:0000256" key="8">
    <source>
        <dbReference type="ARBA" id="ARBA00023315"/>
    </source>
</evidence>
<keyword evidence="4 9" id="KW-0808">Transferase</keyword>
<proteinExistence type="inferred from homology"/>
<keyword evidence="6 10" id="KW-1133">Transmembrane helix</keyword>
<dbReference type="GO" id="GO:0005886">
    <property type="term" value="C:plasma membrane"/>
    <property type="evidence" value="ECO:0007669"/>
    <property type="project" value="UniProtKB-SubCell"/>
</dbReference>
<keyword evidence="3 9" id="KW-1003">Cell membrane</keyword>
<comment type="function">
    <text evidence="9">O-acyltransferase that catalyzes D-alanylation of both teichoic acid and lipoteichoic acid (LTA). D-alanylation of LTA plays an important role in modulating the properties of the cell wall in Gram-positive bacteria, influencing the net charge of the cell wall. Catalyzes D-alanylation from DltC carrier protein.</text>
</comment>
<evidence type="ECO:0000313" key="12">
    <source>
        <dbReference type="Proteomes" id="UP000182015"/>
    </source>
</evidence>
<feature type="transmembrane region" description="Helical" evidence="10">
    <location>
        <begin position="122"/>
        <end position="140"/>
    </location>
</feature>
<evidence type="ECO:0000256" key="5">
    <source>
        <dbReference type="ARBA" id="ARBA00022692"/>
    </source>
</evidence>
<organism evidence="11 12">
    <name type="scientific">Streptococcus bovimastitidis</name>
    <dbReference type="NCBI Taxonomy" id="1856638"/>
    <lineage>
        <taxon>Bacteria</taxon>
        <taxon>Bacillati</taxon>
        <taxon>Bacillota</taxon>
        <taxon>Bacilli</taxon>
        <taxon>Lactobacillales</taxon>
        <taxon>Streptococcaceae</taxon>
        <taxon>Streptococcus</taxon>
    </lineage>
</organism>
<dbReference type="PIRSF" id="PIRSF016636">
    <property type="entry name" value="AlgI_DltB"/>
    <property type="match status" value="1"/>
</dbReference>
<dbReference type="PANTHER" id="PTHR13285">
    <property type="entry name" value="ACYLTRANSFERASE"/>
    <property type="match status" value="1"/>
</dbReference>
<gene>
    <name evidence="11" type="ORF">A9Q68_01425</name>
</gene>
<name>A0A1L8MNB2_9STRE</name>
<dbReference type="InterPro" id="IPR004299">
    <property type="entry name" value="MBOAT_fam"/>
</dbReference>
<dbReference type="Pfam" id="PF03062">
    <property type="entry name" value="MBOAT"/>
    <property type="match status" value="1"/>
</dbReference>
<keyword evidence="8 9" id="KW-0012">Acyltransferase</keyword>
<comment type="caution">
    <text evidence="11">The sequence shown here is derived from an EMBL/GenBank/DDBJ whole genome shotgun (WGS) entry which is preliminary data.</text>
</comment>
<dbReference type="InterPro" id="IPR051085">
    <property type="entry name" value="MB_O-acyltransferase"/>
</dbReference>
<dbReference type="EMBL" id="LZDD01000001">
    <property type="protein sequence ID" value="OJF72232.1"/>
    <property type="molecule type" value="Genomic_DNA"/>
</dbReference>
<dbReference type="UniPathway" id="UPA00556"/>
<dbReference type="PANTHER" id="PTHR13285:SF23">
    <property type="entry name" value="TEICHOIC ACID D-ALANYLTRANSFERASE"/>
    <property type="match status" value="1"/>
</dbReference>
<dbReference type="Proteomes" id="UP000182015">
    <property type="component" value="Unassembled WGS sequence"/>
</dbReference>
<feature type="transmembrane region" description="Helical" evidence="10">
    <location>
        <begin position="67"/>
        <end position="84"/>
    </location>
</feature>
<dbReference type="InterPro" id="IPR024024">
    <property type="entry name" value="DltB"/>
</dbReference>
<comment type="similarity">
    <text evidence="2 9">Belongs to the membrane-bound acyltransferase family.</text>
</comment>
<sequence>MIGMLSQIPYLDPYSNPSYFIYLIIALLPVILGLFYQKRFHIYELIVTLVFVAMMFGQGHTDQLKAFLLYIIWQTCSIFFYKWYRQKYDNFFVFALTLILVIAPLFIVKISPINPVHPNQSLFSFLGISYLTFKTIGMVMEMRDGLLKDFSLFTFLRFMLFLPTFSSGPIDRYRRFQEDYETLPDRDSYLEMLNKAIKYIMIGFLYKFIISYYLGSVFLPIVEAKTIATGGYFNVYLILVMYLYGLNLFFDFAGYSMFTIAISNLLGIKTPENFHLPFLAPNLKEFWNRWHMTLSFWFRDFVFMRLVHFLIKHKVFKNRNVTSGFAYLVNMTIMGFWHGITWYYIAYGIFHGLGLILTDAWIRRKKTINCQRKQRGLAPLFTSKTYHYVSIVFTFHVVMVSLLLFSGFLDHFWIHPTHF</sequence>
<dbReference type="RefSeq" id="WP_071792886.1">
    <property type="nucleotide sequence ID" value="NZ_LZDD01000001.1"/>
</dbReference>
<keyword evidence="7 9" id="KW-0472">Membrane</keyword>
<feature type="transmembrane region" description="Helical" evidence="10">
    <location>
        <begin position="196"/>
        <end position="219"/>
    </location>
</feature>
<feature type="transmembrane region" description="Helical" evidence="10">
    <location>
        <begin position="385"/>
        <end position="409"/>
    </location>
</feature>
<evidence type="ECO:0000256" key="3">
    <source>
        <dbReference type="ARBA" id="ARBA00022475"/>
    </source>
</evidence>
<feature type="transmembrane region" description="Helical" evidence="10">
    <location>
        <begin position="152"/>
        <end position="170"/>
    </location>
</feature>
<comment type="subcellular location">
    <subcellularLocation>
        <location evidence="1">Cell membrane</location>
        <topology evidence="1">Multi-pass membrane protein</topology>
    </subcellularLocation>
</comment>
<evidence type="ECO:0000256" key="6">
    <source>
        <dbReference type="ARBA" id="ARBA00022989"/>
    </source>
</evidence>
<comment type="pathway">
    <text evidence="9">Cell wall biogenesis; lipoteichoic acid biosynthesis.</text>
</comment>
<dbReference type="GO" id="GO:0016746">
    <property type="term" value="F:acyltransferase activity"/>
    <property type="evidence" value="ECO:0007669"/>
    <property type="project" value="UniProtKB-KW"/>
</dbReference>
<dbReference type="PIRSF" id="PIRSF500216">
    <property type="entry name" value="DltB"/>
    <property type="match status" value="1"/>
</dbReference>
<dbReference type="AlphaFoldDB" id="A0A1L8MNB2"/>
<protein>
    <recommendedName>
        <fullName evidence="9">Teichoic acid D-alanyltransferase</fullName>
        <ecNumber evidence="9">2.3.1.-</ecNumber>
    </recommendedName>
</protein>
<feature type="transmembrane region" description="Helical" evidence="10">
    <location>
        <begin position="231"/>
        <end position="250"/>
    </location>
</feature>